<accession>A0A290HSG8</accession>
<evidence type="ECO:0000313" key="1">
    <source>
        <dbReference type="EMBL" id="ATB68766.1"/>
    </source>
</evidence>
<dbReference type="KEGG" id="sulj:SJPD1_0651"/>
<dbReference type="AlphaFoldDB" id="A0A290HSG8"/>
<dbReference type="OrthoDB" id="5365918at2"/>
<protein>
    <submittedName>
        <fullName evidence="1">Uncharacterized protein</fullName>
    </submittedName>
</protein>
<proteinExistence type="predicted"/>
<organism evidence="1 2">
    <name type="scientific">Sulfurospirillum diekertiae</name>
    <dbReference type="NCBI Taxonomy" id="1854492"/>
    <lineage>
        <taxon>Bacteria</taxon>
        <taxon>Pseudomonadati</taxon>
        <taxon>Campylobacterota</taxon>
        <taxon>Epsilonproteobacteria</taxon>
        <taxon>Campylobacterales</taxon>
        <taxon>Sulfurospirillaceae</taxon>
        <taxon>Sulfurospirillum</taxon>
    </lineage>
</organism>
<dbReference type="EMBL" id="CP023275">
    <property type="protein sequence ID" value="ATB68766.1"/>
    <property type="molecule type" value="Genomic_DNA"/>
</dbReference>
<dbReference type="RefSeq" id="WP_096045935.1">
    <property type="nucleotide sequence ID" value="NZ_CP023275.1"/>
</dbReference>
<sequence>MGKFEVKIKEEVMQNLFNDTTKIYEMIETRFILDDASRDALIALCNRFNDDLSLMLKEIKLA</sequence>
<evidence type="ECO:0000313" key="2">
    <source>
        <dbReference type="Proteomes" id="UP000217349"/>
    </source>
</evidence>
<dbReference type="Proteomes" id="UP000217349">
    <property type="component" value="Chromosome"/>
</dbReference>
<gene>
    <name evidence="1" type="ORF">SJPD1_0651</name>
</gene>
<reference evidence="2" key="1">
    <citation type="submission" date="2017-09" db="EMBL/GenBank/DDBJ databases">
        <title>The complete genome of Sulfurospirillum sp. JPD-1.</title>
        <authorList>
            <person name="Goris T."/>
        </authorList>
    </citation>
    <scope>NUCLEOTIDE SEQUENCE [LARGE SCALE GENOMIC DNA]</scope>
    <source>
        <strain evidence="2">JPD-1</strain>
    </source>
</reference>
<name>A0A290HSG8_9BACT</name>